<evidence type="ECO:0000259" key="3">
    <source>
        <dbReference type="PROSITE" id="PS51232"/>
    </source>
</evidence>
<feature type="region of interest" description="Disordered" evidence="1">
    <location>
        <begin position="1235"/>
        <end position="1260"/>
    </location>
</feature>
<dbReference type="PROSITE" id="PS51444">
    <property type="entry name" value="FH2"/>
    <property type="match status" value="1"/>
</dbReference>
<evidence type="ECO:0000313" key="6">
    <source>
        <dbReference type="Proteomes" id="UP000016665"/>
    </source>
</evidence>
<feature type="region of interest" description="Disordered" evidence="1">
    <location>
        <begin position="1295"/>
        <end position="1422"/>
    </location>
</feature>
<gene>
    <name evidence="5" type="primary">INF2</name>
</gene>
<dbReference type="InterPro" id="IPR010472">
    <property type="entry name" value="FH3_dom"/>
</dbReference>
<keyword evidence="6" id="KW-1185">Reference proteome</keyword>
<feature type="compositionally biased region" description="Basic residues" evidence="1">
    <location>
        <begin position="1537"/>
        <end position="1549"/>
    </location>
</feature>
<sequence length="1570" mass="168761">MEARQRQGGVGGTRFGLQVWQHRWDGAPLRFDRARGEPVRDADAAARCRWMKSGLQNKPFTMSIKKEGAHKKWAALKEKLGPQETDQSEANLENAEPELCIRLLQMPSVVNYSGLKKRLENSDDAWMVQFLELSGLDLLLEALDRLSGRGVARISDALLQLTCISCVRAVMNSHKGIEYIVSNEGYVRKLFQALDTTNVMVKKQIFELLAALCIYSSDGHSLALDALDHYKSVKNQQYRFSIIMNELSNTDNVPYMVTLLSAINAIILGKEELRTRTQIRNEFIGLQLLDVLDKLRDIEEEDLLIQCDTFEEFKIEDDEELLRICDGINMNDHHEVFSSLFNKVSRSPVSVQLLSILQSLLHLEPSHHSSLLLWESLDAVVNRALLLANDIQGNTVEEVIERLLSIKKHPNRQKRAENRLSGSAAGAAPGEPEPCARAARCPVGSSNPTRAPATSSGPMANEKKISSCQFTACCALPEKSNPPSNTAPNPAPPAPPPLPSGTAAVNPTSPMTNTPPAPPLPGIPPPPPPLPGMGGVPPPPPPPLPGMVSIPPPPPPLPGTGGIPPPPPPLPGMGGIPPPPPPLPGMGGIPPPPPPLPGMGGIPPPPPPLPGMGGIPPPPPPLPGMVGIPPPPPLPPPLPGMGGVPPPPPPPLPGMVSIPPPPPPLPGTGGIPPPPPPLPGMGGIPPPPPPLPGMGGIPPPPPPLPGMGGIPPPPPPLPGMVGIPPPPPPLPGMGGIPPPPPPLPGMVGIPPPPPPLPGMGGIPPPPPPLPGMVGIPPPPPPLPGMGGIPPPPPPLPGMVGIPPPPPPLPGMGGIPPPPPPLPGMGGVPPPPPLLPGMTGDHIEAVVASQYSCPLGLGRPPHKTVKTPTLRMKKLNWQKLPSNVVRESHSMWASVSSSSEETIEPNYSSIEQLFCFPQPTPKEKTTAPVKAEPKEITFLDSKKSLNLNIFLKQFKCSNEEVTAMVQNGDRTKFDVEVLKQLLKLLPEKHEIENLKAFKEEKSKLANADQFYLLLLQIPSYQLRIECMLICEETTVVLDMIQPKAEAIRRACEDLLTSHRLPVFCQLILKVGNFLNYGSHTGDADGFKISTLLKLTETKANQTRITLLHHILEEVENSHKDLLELPKDLEYVSKAAGINLDIIRTESGTNLKKLLELQRKVLSSNEDVKQQYEKPIQDSIDASRKLEEEFETIEKKREELANYLCEDPSKLSLEDIFSIMKTFRDLFIRALKENKDRKEQAAKAEKRKKQLEEEEGKRQKGENGKVIKKGLMKQEEVCVIDALLADIRKGFTLRKTKNRHESDAVPKPLSAESLEESQSGKDPQAAGKQTDDKTKQNKDDHPSESTSPSTTAPMETGGGVTNGSASGQVLSKNSAGGSLPLESQTKSPLVSMVEDDGASQTMLGPRMEQANNVESLQPSTKSSSLAFSVADIGSRISFVSSSPASALGDQLSWTNGSMSGGQDKQCPTEGSDSAQPAPCSEAQQPESKEMTKENEDPGTDSLLDTSQDKSFSEEPATDSSCSATLPPEQTHSDREKQRPSGKRKKKKRHSKSYSEVETDTGDNKTKKDCVTQ</sequence>
<dbReference type="Pfam" id="PF06371">
    <property type="entry name" value="Drf_GBD"/>
    <property type="match status" value="1"/>
</dbReference>
<dbReference type="PROSITE" id="PS51082">
    <property type="entry name" value="WH2"/>
    <property type="match status" value="1"/>
</dbReference>
<reference evidence="5" key="2">
    <citation type="submission" date="2025-08" db="UniProtKB">
        <authorList>
            <consortium name="Ensembl"/>
        </authorList>
    </citation>
    <scope>IDENTIFICATION</scope>
</reference>
<dbReference type="SMART" id="SM01139">
    <property type="entry name" value="Drf_FH3"/>
    <property type="match status" value="1"/>
</dbReference>
<dbReference type="GO" id="GO:0048471">
    <property type="term" value="C:perinuclear region of cytoplasm"/>
    <property type="evidence" value="ECO:0007669"/>
    <property type="project" value="Ensembl"/>
</dbReference>
<dbReference type="GO" id="GO:0090140">
    <property type="term" value="P:regulation of mitochondrial fission"/>
    <property type="evidence" value="ECO:0007669"/>
    <property type="project" value="Ensembl"/>
</dbReference>
<feature type="compositionally biased region" description="Basic and acidic residues" evidence="1">
    <location>
        <begin position="1484"/>
        <end position="1493"/>
    </location>
</feature>
<feature type="compositionally biased region" description="Polar residues" evidence="1">
    <location>
        <begin position="1407"/>
        <end position="1422"/>
    </location>
</feature>
<feature type="compositionally biased region" description="Pro residues" evidence="1">
    <location>
        <begin position="489"/>
        <end position="499"/>
    </location>
</feature>
<dbReference type="InterPro" id="IPR010473">
    <property type="entry name" value="GTPase-bd"/>
</dbReference>
<dbReference type="GO" id="GO:0003779">
    <property type="term" value="F:actin binding"/>
    <property type="evidence" value="ECO:0007669"/>
    <property type="project" value="InterPro"/>
</dbReference>
<evidence type="ECO:0000256" key="1">
    <source>
        <dbReference type="SAM" id="MobiDB-lite"/>
    </source>
</evidence>
<dbReference type="InterPro" id="IPR015425">
    <property type="entry name" value="FH2_Formin"/>
</dbReference>
<feature type="region of interest" description="Disordered" evidence="1">
    <location>
        <begin position="1437"/>
        <end position="1570"/>
    </location>
</feature>
<dbReference type="SMART" id="SM00498">
    <property type="entry name" value="FH2"/>
    <property type="match status" value="1"/>
</dbReference>
<evidence type="ECO:0000259" key="2">
    <source>
        <dbReference type="PROSITE" id="PS51082"/>
    </source>
</evidence>
<dbReference type="InterPro" id="IPR042201">
    <property type="entry name" value="FH2_Formin_sf"/>
</dbReference>
<dbReference type="CDD" id="cd22061">
    <property type="entry name" value="WH2_INF2"/>
    <property type="match status" value="1"/>
</dbReference>
<evidence type="ECO:0000259" key="4">
    <source>
        <dbReference type="PROSITE" id="PS51444"/>
    </source>
</evidence>
<dbReference type="InterPro" id="IPR011989">
    <property type="entry name" value="ARM-like"/>
</dbReference>
<feature type="region of interest" description="Disordered" evidence="1">
    <location>
        <begin position="479"/>
        <end position="734"/>
    </location>
</feature>
<reference evidence="5" key="3">
    <citation type="submission" date="2025-09" db="UniProtKB">
        <authorList>
            <consortium name="Ensembl"/>
        </authorList>
    </citation>
    <scope>IDENTIFICATION</scope>
</reference>
<dbReference type="GO" id="GO:0030036">
    <property type="term" value="P:actin cytoskeleton organization"/>
    <property type="evidence" value="ECO:0007669"/>
    <property type="project" value="InterPro"/>
</dbReference>
<dbReference type="Proteomes" id="UP000016665">
    <property type="component" value="Chromosome 5"/>
</dbReference>
<dbReference type="Pfam" id="PF02181">
    <property type="entry name" value="FH2"/>
    <property type="match status" value="1"/>
</dbReference>
<feature type="domain" description="WH2" evidence="2">
    <location>
        <begin position="1279"/>
        <end position="1294"/>
    </location>
</feature>
<reference evidence="5 6" key="1">
    <citation type="journal article" date="2012" name="Nature">
        <title>The genomic landscape of species divergence in Ficedula flycatchers.</title>
        <authorList>
            <person name="Ellegren H."/>
            <person name="Smeds L."/>
            <person name="Burri R."/>
            <person name="Olason P.I."/>
            <person name="Backstrom N."/>
            <person name="Kawakami T."/>
            <person name="Kunstner A."/>
            <person name="Makinen H."/>
            <person name="Nadachowska-Brzyska K."/>
            <person name="Qvarnstrom A."/>
            <person name="Uebbing S."/>
            <person name="Wolf J.B."/>
        </authorList>
    </citation>
    <scope>NUCLEOTIDE SEQUENCE [LARGE SCALE GENOMIC DNA]</scope>
</reference>
<dbReference type="GeneTree" id="ENSGT00940000155691"/>
<dbReference type="Gene3D" id="1.10.238.150">
    <property type="entry name" value="Formin, FH3 diaphanous domain"/>
    <property type="match status" value="1"/>
</dbReference>
<feature type="compositionally biased region" description="Polar residues" evidence="1">
    <location>
        <begin position="1449"/>
        <end position="1460"/>
    </location>
</feature>
<protein>
    <submittedName>
        <fullName evidence="5">Inverted formin 2</fullName>
    </submittedName>
</protein>
<feature type="compositionally biased region" description="Polar residues" evidence="1">
    <location>
        <begin position="1360"/>
        <end position="1386"/>
    </location>
</feature>
<proteinExistence type="predicted"/>
<feature type="compositionally biased region" description="Polar residues" evidence="1">
    <location>
        <begin position="1515"/>
        <end position="1527"/>
    </location>
</feature>
<feature type="domain" description="GBD/FH3" evidence="3">
    <location>
        <begin position="39"/>
        <end position="392"/>
    </location>
</feature>
<feature type="compositionally biased region" description="Basic and acidic residues" evidence="1">
    <location>
        <begin position="1559"/>
        <end position="1570"/>
    </location>
</feature>
<dbReference type="PANTHER" id="PTHR46345:SF5">
    <property type="entry name" value="INVERTED FORMIN-2"/>
    <property type="match status" value="1"/>
</dbReference>
<feature type="compositionally biased region" description="Polar residues" evidence="1">
    <location>
        <begin position="444"/>
        <end position="458"/>
    </location>
</feature>
<dbReference type="PROSITE" id="PS51232">
    <property type="entry name" value="GBD_FH3"/>
    <property type="match status" value="1"/>
</dbReference>
<name>A0A803W773_FICAL</name>
<dbReference type="Ensembl" id="ENSFALT00000025787.1">
    <property type="protein sequence ID" value="ENSFALP00000030829.1"/>
    <property type="gene ID" value="ENSFALG00000002942.2"/>
</dbReference>
<dbReference type="InterPro" id="IPR014768">
    <property type="entry name" value="GBD/FH3_dom"/>
</dbReference>
<dbReference type="SMART" id="SM01140">
    <property type="entry name" value="Drf_GBD"/>
    <property type="match status" value="1"/>
</dbReference>
<dbReference type="PANTHER" id="PTHR46345">
    <property type="entry name" value="INVERTED FORMIN-2"/>
    <property type="match status" value="1"/>
</dbReference>
<dbReference type="InterPro" id="IPR016024">
    <property type="entry name" value="ARM-type_fold"/>
</dbReference>
<dbReference type="SUPFAM" id="SSF48371">
    <property type="entry name" value="ARM repeat"/>
    <property type="match status" value="1"/>
</dbReference>
<dbReference type="InterPro" id="IPR003124">
    <property type="entry name" value="WH2_dom"/>
</dbReference>
<dbReference type="Pfam" id="PF06367">
    <property type="entry name" value="Drf_FH3"/>
    <property type="match status" value="1"/>
</dbReference>
<feature type="region of interest" description="Disordered" evidence="1">
    <location>
        <begin position="410"/>
        <end position="462"/>
    </location>
</feature>
<organism evidence="5 6">
    <name type="scientific">Ficedula albicollis</name>
    <name type="common">Collared flycatcher</name>
    <name type="synonym">Muscicapa albicollis</name>
    <dbReference type="NCBI Taxonomy" id="59894"/>
    <lineage>
        <taxon>Eukaryota</taxon>
        <taxon>Metazoa</taxon>
        <taxon>Chordata</taxon>
        <taxon>Craniata</taxon>
        <taxon>Vertebrata</taxon>
        <taxon>Euteleostomi</taxon>
        <taxon>Archelosauria</taxon>
        <taxon>Archosauria</taxon>
        <taxon>Dinosauria</taxon>
        <taxon>Saurischia</taxon>
        <taxon>Theropoda</taxon>
        <taxon>Coelurosauria</taxon>
        <taxon>Aves</taxon>
        <taxon>Neognathae</taxon>
        <taxon>Neoaves</taxon>
        <taxon>Telluraves</taxon>
        <taxon>Australaves</taxon>
        <taxon>Passeriformes</taxon>
        <taxon>Muscicapidae</taxon>
        <taxon>Ficedula</taxon>
    </lineage>
</organism>
<dbReference type="SUPFAM" id="SSF101447">
    <property type="entry name" value="Formin homology 2 domain (FH2 domain)"/>
    <property type="match status" value="1"/>
</dbReference>
<feature type="compositionally biased region" description="Basic and acidic residues" evidence="1">
    <location>
        <begin position="1327"/>
        <end position="1341"/>
    </location>
</feature>
<feature type="compositionally biased region" description="Low complexity" evidence="1">
    <location>
        <begin position="421"/>
        <end position="440"/>
    </location>
</feature>
<feature type="compositionally biased region" description="Low complexity" evidence="1">
    <location>
        <begin position="1342"/>
        <end position="1353"/>
    </location>
</feature>
<feature type="domain" description="FH2" evidence="4">
    <location>
        <begin position="861"/>
        <end position="1251"/>
    </location>
</feature>
<feature type="compositionally biased region" description="Polar residues" evidence="1">
    <location>
        <begin position="503"/>
        <end position="512"/>
    </location>
</feature>
<accession>A0A803W773</accession>
<dbReference type="Gene3D" id="1.20.58.2220">
    <property type="entry name" value="Formin, FH2 domain"/>
    <property type="match status" value="1"/>
</dbReference>
<dbReference type="GO" id="GO:0031267">
    <property type="term" value="F:small GTPase binding"/>
    <property type="evidence" value="ECO:0007669"/>
    <property type="project" value="InterPro"/>
</dbReference>
<evidence type="ECO:0000313" key="5">
    <source>
        <dbReference type="Ensembl" id="ENSFALP00000030829.1"/>
    </source>
</evidence>
<feature type="compositionally biased region" description="Pro residues" evidence="1">
    <location>
        <begin position="513"/>
        <end position="734"/>
    </location>
</feature>
<dbReference type="Gene3D" id="1.25.10.10">
    <property type="entry name" value="Leucine-rich Repeat Variant"/>
    <property type="match status" value="1"/>
</dbReference>